<dbReference type="OrthoDB" id="9815900at2"/>
<reference evidence="6 7" key="1">
    <citation type="submission" date="2017-06" db="EMBL/GenBank/DDBJ databases">
        <title>Streptomyces albireticuli Genome sequencing and assembly.</title>
        <authorList>
            <person name="Wang Y."/>
            <person name="Du B."/>
            <person name="Ding Y."/>
            <person name="Liu H."/>
            <person name="Hou Q."/>
            <person name="Liu K."/>
            <person name="Yao L."/>
            <person name="Wang C."/>
        </authorList>
    </citation>
    <scope>NUCLEOTIDE SEQUENCE [LARGE SCALE GENOMIC DNA]</scope>
    <source>
        <strain evidence="6 7">MDJK11</strain>
    </source>
</reference>
<dbReference type="SUPFAM" id="SSF48452">
    <property type="entry name" value="TPR-like"/>
    <property type="match status" value="1"/>
</dbReference>
<accession>A0A1Z2KYC2</accession>
<evidence type="ECO:0000256" key="3">
    <source>
        <dbReference type="ARBA" id="ARBA00022737"/>
    </source>
</evidence>
<feature type="region of interest" description="Disordered" evidence="5">
    <location>
        <begin position="383"/>
        <end position="430"/>
    </location>
</feature>
<keyword evidence="4" id="KW-0802">TPR repeat</keyword>
<gene>
    <name evidence="6" type="ORF">SMD11_1396</name>
</gene>
<dbReference type="AlphaFoldDB" id="A0A1Z2KYC2"/>
<dbReference type="Proteomes" id="UP000195755">
    <property type="component" value="Chromosome"/>
</dbReference>
<dbReference type="Gene3D" id="1.25.40.10">
    <property type="entry name" value="Tetratricopeptide repeat domain"/>
    <property type="match status" value="1"/>
</dbReference>
<proteinExistence type="inferred from homology"/>
<dbReference type="InterPro" id="IPR011990">
    <property type="entry name" value="TPR-like_helical_dom_sf"/>
</dbReference>
<dbReference type="RefSeq" id="WP_087925573.1">
    <property type="nucleotide sequence ID" value="NZ_CP021744.1"/>
</dbReference>
<name>A0A1Z2KYC2_9ACTN</name>
<keyword evidence="3" id="KW-0677">Repeat</keyword>
<evidence type="ECO:0000256" key="5">
    <source>
        <dbReference type="SAM" id="MobiDB-lite"/>
    </source>
</evidence>
<protein>
    <recommendedName>
        <fullName evidence="2">Tetratricopeptide repeat protein 38</fullName>
    </recommendedName>
</protein>
<evidence type="ECO:0000313" key="7">
    <source>
        <dbReference type="Proteomes" id="UP000195755"/>
    </source>
</evidence>
<sequence length="430" mass="47763">MENIVEDLVALRLDLGTIRNTDPFHGLVVAAEGVTNMEAARSREATEILEAIAPSALDPEFRTTREAVLSWARGDLLSAREMLASSLQKSSGEHALLTGFLAHMADFSLGDNEGLLETGRALIELRPTMTRRAAGLTDGLFAFALEECGHYSAAISSAERAMSINHDDVYALHAKVHVLQRLREYEAAKESISRYSNGWGEAEPMRIHMWWHFAMGLLGEGELDEALRCYQLEVRRKTRAGAREDLDAVALLWRLEMLGGQELSEMLVPHWSTLAEAWAAYAADPNYIFNDLHAAMAFAKAEDYRLFDRIVTSCRARESPEFFHSVCRPLFDGIAAFARRDYATSARVMSFALERQQLRIGGSKVQQKIFHWTRDAADAHLRGSNPRDLLSSHTHARTNGVMNNDSEGHRPHGREGSGTARLSGVGIADS</sequence>
<evidence type="ECO:0000256" key="2">
    <source>
        <dbReference type="ARBA" id="ARBA00019992"/>
    </source>
</evidence>
<comment type="similarity">
    <text evidence="1">Belongs to the TTC38 family.</text>
</comment>
<evidence type="ECO:0000313" key="6">
    <source>
        <dbReference type="EMBL" id="ARZ67057.1"/>
    </source>
</evidence>
<dbReference type="PANTHER" id="PTHR16263:SF4">
    <property type="entry name" value="TETRATRICOPEPTIDE REPEAT PROTEIN 38"/>
    <property type="match status" value="1"/>
</dbReference>
<evidence type="ECO:0000256" key="1">
    <source>
        <dbReference type="ARBA" id="ARBA00005857"/>
    </source>
</evidence>
<dbReference type="PANTHER" id="PTHR16263">
    <property type="entry name" value="TETRATRICOPEPTIDE REPEAT PROTEIN 38"/>
    <property type="match status" value="1"/>
</dbReference>
<feature type="compositionally biased region" description="Basic and acidic residues" evidence="5">
    <location>
        <begin position="406"/>
        <end position="415"/>
    </location>
</feature>
<dbReference type="EMBL" id="CP021744">
    <property type="protein sequence ID" value="ARZ67057.1"/>
    <property type="molecule type" value="Genomic_DNA"/>
</dbReference>
<dbReference type="InterPro" id="IPR033891">
    <property type="entry name" value="TTC38"/>
</dbReference>
<evidence type="ECO:0000256" key="4">
    <source>
        <dbReference type="ARBA" id="ARBA00022803"/>
    </source>
</evidence>
<dbReference type="KEGG" id="salj:SMD11_1396"/>
<organism evidence="6 7">
    <name type="scientific">Streptomyces albireticuli</name>
    <dbReference type="NCBI Taxonomy" id="1940"/>
    <lineage>
        <taxon>Bacteria</taxon>
        <taxon>Bacillati</taxon>
        <taxon>Actinomycetota</taxon>
        <taxon>Actinomycetes</taxon>
        <taxon>Kitasatosporales</taxon>
        <taxon>Streptomycetaceae</taxon>
        <taxon>Streptomyces</taxon>
    </lineage>
</organism>